<evidence type="ECO:0000313" key="6">
    <source>
        <dbReference type="Proteomes" id="UP000543642"/>
    </source>
</evidence>
<dbReference type="NCBIfam" id="TIGR02092">
    <property type="entry name" value="glgD"/>
    <property type="match status" value="1"/>
</dbReference>
<dbReference type="InterPro" id="IPR011831">
    <property type="entry name" value="ADP-Glc_PPase"/>
</dbReference>
<evidence type="ECO:0000259" key="3">
    <source>
        <dbReference type="Pfam" id="PF00483"/>
    </source>
</evidence>
<sequence length="374" mass="42550">MSKAFGIVNFSGNHIWVKGLQPYRPIGAFSFLGRYRIIDFPISNMSNSDIDHIQVYIRRKPRSLTEHLGTGRHYNINSKRGKLRILYSEDGLDNENIYNTDISAFRENMECIEREPYPYVVIAPSYMIYSMDFDELLQTHINSEADITLLYHSVDDANESYLNCNVLNLNRQKGVLSIEQNRGTAKNRNIFMDTYVMKKDLFIELIEKAHKISSMYTLADIVNAMCSTEDYDVRGVSHRGYFAAITDFNSFYKANIELIDFKTARTLFDEDWPIYTRTNDSCPTQYYETANVKNSVVSNGCSIEGSVENSIIGRGCVIQEGAVVRNSVILPGTLIGKDSHVENFVVDKGAKIIHANDLTGDPENPGYVKRQDTL</sequence>
<dbReference type="Pfam" id="PF24894">
    <property type="entry name" value="Hexapep_GlmU"/>
    <property type="match status" value="1"/>
</dbReference>
<dbReference type="PANTHER" id="PTHR43523">
    <property type="entry name" value="GLUCOSE-1-PHOSPHATE ADENYLYLTRANSFERASE-RELATED"/>
    <property type="match status" value="1"/>
</dbReference>
<dbReference type="RefSeq" id="WP_183771907.1">
    <property type="nucleotide sequence ID" value="NZ_CAWVEG010000120.1"/>
</dbReference>
<dbReference type="Gene3D" id="2.160.10.10">
    <property type="entry name" value="Hexapeptide repeat proteins"/>
    <property type="match status" value="1"/>
</dbReference>
<dbReference type="Proteomes" id="UP000543642">
    <property type="component" value="Unassembled WGS sequence"/>
</dbReference>
<dbReference type="InterPro" id="IPR005835">
    <property type="entry name" value="NTP_transferase_dom"/>
</dbReference>
<proteinExistence type="inferred from homology"/>
<comment type="caution">
    <text evidence="5">The sequence shown here is derived from an EMBL/GenBank/DDBJ whole genome shotgun (WGS) entry which is preliminary data.</text>
</comment>
<dbReference type="EC" id="2.7.7.27" evidence="5"/>
<dbReference type="InterPro" id="IPR056818">
    <property type="entry name" value="GlmU/GlgC-like_hexapep"/>
</dbReference>
<feature type="domain" description="Glucose-1-phosphate adenylyltransferase/Bifunctional protein GlmU-like C-terminal hexapeptide" evidence="4">
    <location>
        <begin position="289"/>
        <end position="358"/>
    </location>
</feature>
<dbReference type="CDD" id="cd04651">
    <property type="entry name" value="LbH_G1P_AT_C"/>
    <property type="match status" value="1"/>
</dbReference>
<dbReference type="CDD" id="cd02508">
    <property type="entry name" value="ADP_Glucose_PP"/>
    <property type="match status" value="1"/>
</dbReference>
<accession>A0A7W8M4P4</accession>
<keyword evidence="2" id="KW-0320">Glycogen biosynthesis</keyword>
<evidence type="ECO:0000256" key="2">
    <source>
        <dbReference type="ARBA" id="ARBA00023056"/>
    </source>
</evidence>
<dbReference type="GO" id="GO:0008878">
    <property type="term" value="F:glucose-1-phosphate adenylyltransferase activity"/>
    <property type="evidence" value="ECO:0007669"/>
    <property type="project" value="UniProtKB-EC"/>
</dbReference>
<evidence type="ECO:0000259" key="4">
    <source>
        <dbReference type="Pfam" id="PF24894"/>
    </source>
</evidence>
<name>A0A7W8M4P4_9FIRM</name>
<feature type="domain" description="Nucleotidyl transferase" evidence="3">
    <location>
        <begin position="28"/>
        <end position="255"/>
    </location>
</feature>
<dbReference type="InterPro" id="IPR011832">
    <property type="entry name" value="GlgDAde_trans"/>
</dbReference>
<evidence type="ECO:0000256" key="1">
    <source>
        <dbReference type="ARBA" id="ARBA00010443"/>
    </source>
</evidence>
<dbReference type="SUPFAM" id="SSF53448">
    <property type="entry name" value="Nucleotide-diphospho-sugar transferases"/>
    <property type="match status" value="1"/>
</dbReference>
<protein>
    <submittedName>
        <fullName evidence="5">Glucose-1-phosphate adenylyltransferase</fullName>
        <ecNumber evidence="5">2.7.7.27</ecNumber>
    </submittedName>
</protein>
<keyword evidence="5" id="KW-0808">Transferase</keyword>
<dbReference type="AlphaFoldDB" id="A0A7W8M4P4"/>
<comment type="similarity">
    <text evidence="1">Belongs to the bacterial/plant glucose-1-phosphate adenylyltransferase family.</text>
</comment>
<organism evidence="5 6">
    <name type="scientific">Catenibacillus scindens</name>
    <dbReference type="NCBI Taxonomy" id="673271"/>
    <lineage>
        <taxon>Bacteria</taxon>
        <taxon>Bacillati</taxon>
        <taxon>Bacillota</taxon>
        <taxon>Clostridia</taxon>
        <taxon>Lachnospirales</taxon>
        <taxon>Lachnospiraceae</taxon>
        <taxon>Catenibacillus</taxon>
    </lineage>
</organism>
<dbReference type="Gene3D" id="3.90.550.10">
    <property type="entry name" value="Spore Coat Polysaccharide Biosynthesis Protein SpsA, Chain A"/>
    <property type="match status" value="1"/>
</dbReference>
<dbReference type="Pfam" id="PF00483">
    <property type="entry name" value="NTP_transferase"/>
    <property type="match status" value="1"/>
</dbReference>
<reference evidence="5 6" key="1">
    <citation type="submission" date="2020-08" db="EMBL/GenBank/DDBJ databases">
        <title>Genomic Encyclopedia of Type Strains, Phase IV (KMG-IV): sequencing the most valuable type-strain genomes for metagenomic binning, comparative biology and taxonomic classification.</title>
        <authorList>
            <person name="Goeker M."/>
        </authorList>
    </citation>
    <scope>NUCLEOTIDE SEQUENCE [LARGE SCALE GENOMIC DNA]</scope>
    <source>
        <strain evidence="5 6">DSM 106146</strain>
    </source>
</reference>
<gene>
    <name evidence="5" type="ORF">HNP82_000895</name>
</gene>
<keyword evidence="6" id="KW-1185">Reference proteome</keyword>
<dbReference type="SUPFAM" id="SSF51161">
    <property type="entry name" value="Trimeric LpxA-like enzymes"/>
    <property type="match status" value="1"/>
</dbReference>
<dbReference type="InterPro" id="IPR011004">
    <property type="entry name" value="Trimer_LpxA-like_sf"/>
</dbReference>
<dbReference type="PANTHER" id="PTHR43523:SF6">
    <property type="entry name" value="GLYCOGEN BIOSYNTHESIS PROTEIN GLGD"/>
    <property type="match status" value="1"/>
</dbReference>
<dbReference type="GO" id="GO:0005978">
    <property type="term" value="P:glycogen biosynthetic process"/>
    <property type="evidence" value="ECO:0007669"/>
    <property type="project" value="UniProtKB-KW"/>
</dbReference>
<keyword evidence="5" id="KW-0548">Nucleotidyltransferase</keyword>
<dbReference type="InterPro" id="IPR029044">
    <property type="entry name" value="Nucleotide-diphossugar_trans"/>
</dbReference>
<evidence type="ECO:0000313" key="5">
    <source>
        <dbReference type="EMBL" id="MBB5263797.1"/>
    </source>
</evidence>
<dbReference type="EMBL" id="JACHFW010000002">
    <property type="protein sequence ID" value="MBB5263797.1"/>
    <property type="molecule type" value="Genomic_DNA"/>
</dbReference>